<proteinExistence type="predicted"/>
<protein>
    <submittedName>
        <fullName evidence="1">Uncharacterized protein</fullName>
    </submittedName>
</protein>
<reference evidence="1 2" key="1">
    <citation type="submission" date="2019-01" db="EMBL/GenBank/DDBJ databases">
        <authorList>
            <person name="Sayadi A."/>
        </authorList>
    </citation>
    <scope>NUCLEOTIDE SEQUENCE [LARGE SCALE GENOMIC DNA]</scope>
</reference>
<dbReference type="EMBL" id="CAACVG010009674">
    <property type="protein sequence ID" value="VEN53832.1"/>
    <property type="molecule type" value="Genomic_DNA"/>
</dbReference>
<dbReference type="Proteomes" id="UP000410492">
    <property type="component" value="Unassembled WGS sequence"/>
</dbReference>
<dbReference type="OrthoDB" id="676304at2759"/>
<evidence type="ECO:0000313" key="2">
    <source>
        <dbReference type="Proteomes" id="UP000410492"/>
    </source>
</evidence>
<gene>
    <name evidence="1" type="ORF">CALMAC_LOCUS13510</name>
</gene>
<organism evidence="1 2">
    <name type="scientific">Callosobruchus maculatus</name>
    <name type="common">Southern cowpea weevil</name>
    <name type="synonym">Pulse bruchid</name>
    <dbReference type="NCBI Taxonomy" id="64391"/>
    <lineage>
        <taxon>Eukaryota</taxon>
        <taxon>Metazoa</taxon>
        <taxon>Ecdysozoa</taxon>
        <taxon>Arthropoda</taxon>
        <taxon>Hexapoda</taxon>
        <taxon>Insecta</taxon>
        <taxon>Pterygota</taxon>
        <taxon>Neoptera</taxon>
        <taxon>Endopterygota</taxon>
        <taxon>Coleoptera</taxon>
        <taxon>Polyphaga</taxon>
        <taxon>Cucujiformia</taxon>
        <taxon>Chrysomeloidea</taxon>
        <taxon>Chrysomelidae</taxon>
        <taxon>Bruchinae</taxon>
        <taxon>Bruchini</taxon>
        <taxon>Callosobruchus</taxon>
    </lineage>
</organism>
<accession>A0A653D0Y2</accession>
<keyword evidence="2" id="KW-1185">Reference proteome</keyword>
<evidence type="ECO:0000313" key="1">
    <source>
        <dbReference type="EMBL" id="VEN53832.1"/>
    </source>
</evidence>
<sequence length="86" mass="10038">MGKILTSHCRSRRGYRCYRVVSRCRAQPASRSWERRHVTPCSDNWPLDYVIPILLCLLLIDKIQVVQLGISVSGCYYYLVISNNIY</sequence>
<name>A0A653D0Y2_CALMS</name>
<dbReference type="AlphaFoldDB" id="A0A653D0Y2"/>